<dbReference type="GO" id="GO:0008270">
    <property type="term" value="F:zinc ion binding"/>
    <property type="evidence" value="ECO:0007669"/>
    <property type="project" value="UniProtKB-KW"/>
</dbReference>
<dbReference type="InterPro" id="IPR033438">
    <property type="entry name" value="MOLO1"/>
</dbReference>
<feature type="region of interest" description="Disordered" evidence="5">
    <location>
        <begin position="335"/>
        <end position="355"/>
    </location>
</feature>
<dbReference type="Pfam" id="PF13920">
    <property type="entry name" value="zf-C3HC4_3"/>
    <property type="match status" value="1"/>
</dbReference>
<dbReference type="PANTHER" id="PTHR33748:SF5">
    <property type="entry name" value="GROUND-LIKE DOMAIN-CONTAINING PROTEIN"/>
    <property type="match status" value="1"/>
</dbReference>
<keyword evidence="9" id="KW-1185">Reference proteome</keyword>
<evidence type="ECO:0000259" key="7">
    <source>
        <dbReference type="PROSITE" id="PS50089"/>
    </source>
</evidence>
<sequence length="367" mass="38796">MRDPDHVLSTNGANVVEGVIKLIASGEAPYVQQPCGPDRRLTGFEVAFALMDKFYSGWGADLGRTAQKFAASLHDTWGVGDPACQNGVLVLLTLCSSSRGACCRFDEAMQHVAVNIGLALAGHKIEPDRGSDTMVYIVVPLFVIAFVAIAWKSRQDERSTRTRHQRCNSLLERIKRDQDSLNSGAAFAVTSCPICLEEFAVGPPPSAPPMPAEVAAEHTAAYSDSPSAPLLGEVQPPDAGLARRRSPSSSTIYPTVPPATASFGPGEHSVSPPASVPTTGLADGQAGGSSVAGQAAERGRTPLVAPCGHMFCEPCLASWVLEQRKTSCPICRQNMEGDGAAPGPPPPPRRPCTEQQEDWCVAAWLQG</sequence>
<organism evidence="8 9">
    <name type="scientific">Haematococcus lacustris</name>
    <name type="common">Green alga</name>
    <name type="synonym">Haematococcus pluvialis</name>
    <dbReference type="NCBI Taxonomy" id="44745"/>
    <lineage>
        <taxon>Eukaryota</taxon>
        <taxon>Viridiplantae</taxon>
        <taxon>Chlorophyta</taxon>
        <taxon>core chlorophytes</taxon>
        <taxon>Chlorophyceae</taxon>
        <taxon>CS clade</taxon>
        <taxon>Chlamydomonadales</taxon>
        <taxon>Haematococcaceae</taxon>
        <taxon>Haematococcus</taxon>
    </lineage>
</organism>
<keyword evidence="3" id="KW-0862">Zinc</keyword>
<keyword evidence="6" id="KW-0472">Membrane</keyword>
<evidence type="ECO:0000256" key="2">
    <source>
        <dbReference type="ARBA" id="ARBA00022771"/>
    </source>
</evidence>
<dbReference type="SUPFAM" id="SSF57850">
    <property type="entry name" value="RING/U-box"/>
    <property type="match status" value="1"/>
</dbReference>
<evidence type="ECO:0000256" key="4">
    <source>
        <dbReference type="PROSITE-ProRule" id="PRU00175"/>
    </source>
</evidence>
<protein>
    <submittedName>
        <fullName evidence="8">Glycoside hydrolase</fullName>
    </submittedName>
</protein>
<dbReference type="PROSITE" id="PS50089">
    <property type="entry name" value="ZF_RING_2"/>
    <property type="match status" value="1"/>
</dbReference>
<evidence type="ECO:0000256" key="5">
    <source>
        <dbReference type="SAM" id="MobiDB-lite"/>
    </source>
</evidence>
<feature type="domain" description="RING-type" evidence="7">
    <location>
        <begin position="306"/>
        <end position="332"/>
    </location>
</feature>
<keyword evidence="2 4" id="KW-0863">Zinc-finger</keyword>
<dbReference type="SMART" id="SM00184">
    <property type="entry name" value="RING"/>
    <property type="match status" value="1"/>
</dbReference>
<feature type="region of interest" description="Disordered" evidence="5">
    <location>
        <begin position="206"/>
        <end position="295"/>
    </location>
</feature>
<keyword evidence="8" id="KW-0378">Hydrolase</keyword>
<dbReference type="InterPro" id="IPR001841">
    <property type="entry name" value="Znf_RING"/>
</dbReference>
<feature type="transmembrane region" description="Helical" evidence="6">
    <location>
        <begin position="133"/>
        <end position="151"/>
    </location>
</feature>
<dbReference type="InterPro" id="IPR013083">
    <property type="entry name" value="Znf_RING/FYVE/PHD"/>
</dbReference>
<dbReference type="Gene3D" id="3.10.310.50">
    <property type="match status" value="1"/>
</dbReference>
<keyword evidence="6" id="KW-0812">Transmembrane</keyword>
<dbReference type="Gene3D" id="3.30.40.10">
    <property type="entry name" value="Zinc/RING finger domain, C3HC4 (zinc finger)"/>
    <property type="match status" value="1"/>
</dbReference>
<comment type="caution">
    <text evidence="8">The sequence shown here is derived from an EMBL/GenBank/DDBJ whole genome shotgun (WGS) entry which is preliminary data.</text>
</comment>
<dbReference type="GO" id="GO:0005892">
    <property type="term" value="C:acetylcholine-gated channel complex"/>
    <property type="evidence" value="ECO:0007669"/>
    <property type="project" value="InterPro"/>
</dbReference>
<gene>
    <name evidence="8" type="ORF">HaLaN_00047</name>
</gene>
<dbReference type="PANTHER" id="PTHR33748">
    <property type="entry name" value="PROTEIN CBG04600"/>
    <property type="match status" value="1"/>
</dbReference>
<dbReference type="Proteomes" id="UP000485058">
    <property type="component" value="Unassembled WGS sequence"/>
</dbReference>
<dbReference type="PROSITE" id="PS00518">
    <property type="entry name" value="ZF_RING_1"/>
    <property type="match status" value="1"/>
</dbReference>
<name>A0A699Y892_HAELA</name>
<dbReference type="Pfam" id="PF17175">
    <property type="entry name" value="MOLO1"/>
    <property type="match status" value="1"/>
</dbReference>
<evidence type="ECO:0000256" key="6">
    <source>
        <dbReference type="SAM" id="Phobius"/>
    </source>
</evidence>
<reference evidence="8 9" key="1">
    <citation type="submission" date="2020-02" db="EMBL/GenBank/DDBJ databases">
        <title>Draft genome sequence of Haematococcus lacustris strain NIES-144.</title>
        <authorList>
            <person name="Morimoto D."/>
            <person name="Nakagawa S."/>
            <person name="Yoshida T."/>
            <person name="Sawayama S."/>
        </authorList>
    </citation>
    <scope>NUCLEOTIDE SEQUENCE [LARGE SCALE GENOMIC DNA]</scope>
    <source>
        <strain evidence="8 9">NIES-144</strain>
    </source>
</reference>
<evidence type="ECO:0000313" key="8">
    <source>
        <dbReference type="EMBL" id="GFH05565.1"/>
    </source>
</evidence>
<dbReference type="GO" id="GO:0016787">
    <property type="term" value="F:hydrolase activity"/>
    <property type="evidence" value="ECO:0007669"/>
    <property type="project" value="UniProtKB-KW"/>
</dbReference>
<keyword evidence="1" id="KW-0479">Metal-binding</keyword>
<keyword evidence="6" id="KW-1133">Transmembrane helix</keyword>
<proteinExistence type="predicted"/>
<dbReference type="InterPro" id="IPR017907">
    <property type="entry name" value="Znf_RING_CS"/>
</dbReference>
<dbReference type="EMBL" id="BLLF01000002">
    <property type="protein sequence ID" value="GFH05565.1"/>
    <property type="molecule type" value="Genomic_DNA"/>
</dbReference>
<evidence type="ECO:0000313" key="9">
    <source>
        <dbReference type="Proteomes" id="UP000485058"/>
    </source>
</evidence>
<evidence type="ECO:0000256" key="1">
    <source>
        <dbReference type="ARBA" id="ARBA00022723"/>
    </source>
</evidence>
<dbReference type="AlphaFoldDB" id="A0A699Y892"/>
<evidence type="ECO:0000256" key="3">
    <source>
        <dbReference type="ARBA" id="ARBA00022833"/>
    </source>
</evidence>
<accession>A0A699Y892</accession>